<gene>
    <name evidence="6" type="ORF">JCM21531_1081</name>
</gene>
<dbReference type="SUPFAM" id="SSF47384">
    <property type="entry name" value="Homodimeric domain of signal transducing histidine kinase"/>
    <property type="match status" value="1"/>
</dbReference>
<dbReference type="InterPro" id="IPR004105">
    <property type="entry name" value="CheA-like_dim"/>
</dbReference>
<evidence type="ECO:0000256" key="2">
    <source>
        <dbReference type="ARBA" id="ARBA00012438"/>
    </source>
</evidence>
<dbReference type="InterPro" id="IPR036097">
    <property type="entry name" value="HisK_dim/P_sf"/>
</dbReference>
<sequence length="170" mass="18914">MRHGKHQAFSVIHDLKEIADVNYFYPEDVIEGGGDSEIIQKEGFRVVFSTDLGLDEVKERLSHTLLLKSLDVYVINEDLEDVIGDMEGTGEDEPKEENRQSRKDIVLNDTLQASEQNGNSSDRQPLQEKKASPSGENVAASSKQSVISVNIAKLDKLMDLVGEIVISEAW</sequence>
<reference evidence="6" key="1">
    <citation type="journal article" date="2014" name="Genome Announc.">
        <title>Draft Genome Sequence of Clostridium straminisolvens Strain JCM 21531T, Isolated from a Cellulose-Degrading Bacterial Community.</title>
        <authorList>
            <person name="Yuki M."/>
            <person name="Oshima K."/>
            <person name="Suda W."/>
            <person name="Sakamoto M."/>
            <person name="Kitamura K."/>
            <person name="Iida T."/>
            <person name="Hattori M."/>
            <person name="Ohkuma M."/>
        </authorList>
    </citation>
    <scope>NUCLEOTIDE SEQUENCE [LARGE SCALE GENOMIC DNA]</scope>
    <source>
        <strain evidence="6">JCM 21531</strain>
    </source>
</reference>
<comment type="caution">
    <text evidence="6">The sequence shown here is derived from an EMBL/GenBank/DDBJ whole genome shotgun (WGS) entry which is preliminary data.</text>
</comment>
<evidence type="ECO:0000256" key="1">
    <source>
        <dbReference type="ARBA" id="ARBA00000085"/>
    </source>
</evidence>
<dbReference type="Proteomes" id="UP000019109">
    <property type="component" value="Unassembled WGS sequence"/>
</dbReference>
<dbReference type="SUPFAM" id="SSF55052">
    <property type="entry name" value="CheY-binding domain of CheA"/>
    <property type="match status" value="1"/>
</dbReference>
<evidence type="ECO:0000259" key="5">
    <source>
        <dbReference type="Pfam" id="PF07194"/>
    </source>
</evidence>
<feature type="compositionally biased region" description="Polar residues" evidence="3">
    <location>
        <begin position="112"/>
        <end position="124"/>
    </location>
</feature>
<dbReference type="GO" id="GO:0005737">
    <property type="term" value="C:cytoplasm"/>
    <property type="evidence" value="ECO:0007669"/>
    <property type="project" value="InterPro"/>
</dbReference>
<dbReference type="Gene3D" id="1.10.287.560">
    <property type="entry name" value="Histidine kinase CheA-like, homodimeric domain"/>
    <property type="match status" value="1"/>
</dbReference>
<feature type="domain" description="Chemotaxis protein CheA P2 response regulator-binding" evidence="5">
    <location>
        <begin position="8"/>
        <end position="72"/>
    </location>
</feature>
<dbReference type="STRING" id="1294263.JCM21531_1081"/>
<dbReference type="GO" id="GO:0000155">
    <property type="term" value="F:phosphorelay sensor kinase activity"/>
    <property type="evidence" value="ECO:0007669"/>
    <property type="project" value="InterPro"/>
</dbReference>
<keyword evidence="6" id="KW-0808">Transferase</keyword>
<dbReference type="AlphaFoldDB" id="W4V4L0"/>
<protein>
    <recommendedName>
        <fullName evidence="2">histidine kinase</fullName>
        <ecNumber evidence="2">2.7.13.3</ecNumber>
    </recommendedName>
</protein>
<feature type="region of interest" description="Disordered" evidence="3">
    <location>
        <begin position="84"/>
        <end position="103"/>
    </location>
</feature>
<proteinExistence type="predicted"/>
<feature type="region of interest" description="Disordered" evidence="3">
    <location>
        <begin position="112"/>
        <end position="143"/>
    </location>
</feature>
<dbReference type="Pfam" id="PF07194">
    <property type="entry name" value="P2"/>
    <property type="match status" value="1"/>
</dbReference>
<evidence type="ECO:0000313" key="6">
    <source>
        <dbReference type="EMBL" id="GAE87689.1"/>
    </source>
</evidence>
<dbReference type="InterPro" id="IPR035891">
    <property type="entry name" value="CheY-binding_CheA"/>
</dbReference>
<dbReference type="EMBL" id="BAVR01000009">
    <property type="protein sequence ID" value="GAE87689.1"/>
    <property type="molecule type" value="Genomic_DNA"/>
</dbReference>
<keyword evidence="7" id="KW-1185">Reference proteome</keyword>
<dbReference type="Pfam" id="PF02895">
    <property type="entry name" value="H-kinase_dim"/>
    <property type="match status" value="1"/>
</dbReference>
<feature type="compositionally biased region" description="Acidic residues" evidence="3">
    <location>
        <begin position="84"/>
        <end position="95"/>
    </location>
</feature>
<evidence type="ECO:0000313" key="7">
    <source>
        <dbReference type="Proteomes" id="UP000019109"/>
    </source>
</evidence>
<dbReference type="GO" id="GO:0006935">
    <property type="term" value="P:chemotaxis"/>
    <property type="evidence" value="ECO:0007669"/>
    <property type="project" value="InterPro"/>
</dbReference>
<dbReference type="InterPro" id="IPR037006">
    <property type="entry name" value="CheA-like_homodim_sf"/>
</dbReference>
<comment type="catalytic activity">
    <reaction evidence="1">
        <text>ATP + protein L-histidine = ADP + protein N-phospho-L-histidine.</text>
        <dbReference type="EC" id="2.7.13.3"/>
    </reaction>
</comment>
<evidence type="ECO:0000256" key="3">
    <source>
        <dbReference type="SAM" id="MobiDB-lite"/>
    </source>
</evidence>
<dbReference type="InterPro" id="IPR010808">
    <property type="entry name" value="CheA_P2-bd"/>
</dbReference>
<accession>W4V4L0</accession>
<keyword evidence="6" id="KW-0418">Kinase</keyword>
<evidence type="ECO:0000259" key="4">
    <source>
        <dbReference type="Pfam" id="PF02895"/>
    </source>
</evidence>
<name>W4V4L0_9FIRM</name>
<organism evidence="6 7">
    <name type="scientific">Acetivibrio straminisolvens JCM 21531</name>
    <dbReference type="NCBI Taxonomy" id="1294263"/>
    <lineage>
        <taxon>Bacteria</taxon>
        <taxon>Bacillati</taxon>
        <taxon>Bacillota</taxon>
        <taxon>Clostridia</taxon>
        <taxon>Eubacteriales</taxon>
        <taxon>Oscillospiraceae</taxon>
        <taxon>Acetivibrio</taxon>
    </lineage>
</organism>
<dbReference type="EC" id="2.7.13.3" evidence="2"/>
<feature type="domain" description="Histidine kinase CheA-like homodimeric" evidence="4">
    <location>
        <begin position="144"/>
        <end position="168"/>
    </location>
</feature>